<keyword evidence="1" id="KW-0472">Membrane</keyword>
<gene>
    <name evidence="4" type="ORF">QE109_10090</name>
</gene>
<feature type="signal peptide" evidence="2">
    <location>
        <begin position="1"/>
        <end position="22"/>
    </location>
</feature>
<proteinExistence type="predicted"/>
<dbReference type="SUPFAM" id="SSF56601">
    <property type="entry name" value="beta-lactamase/transpeptidase-like"/>
    <property type="match status" value="1"/>
</dbReference>
<dbReference type="InterPro" id="IPR050491">
    <property type="entry name" value="AmpC-like"/>
</dbReference>
<keyword evidence="2" id="KW-0732">Signal</keyword>
<dbReference type="EC" id="3.1.1.103" evidence="4"/>
<feature type="transmembrane region" description="Helical" evidence="1">
    <location>
        <begin position="548"/>
        <end position="566"/>
    </location>
</feature>
<keyword evidence="5" id="KW-1185">Reference proteome</keyword>
<evidence type="ECO:0000259" key="3">
    <source>
        <dbReference type="Pfam" id="PF00144"/>
    </source>
</evidence>
<evidence type="ECO:0000256" key="1">
    <source>
        <dbReference type="SAM" id="Phobius"/>
    </source>
</evidence>
<dbReference type="PANTHER" id="PTHR46825">
    <property type="entry name" value="D-ALANYL-D-ALANINE-CARBOXYPEPTIDASE/ENDOPEPTIDASE AMPH"/>
    <property type="match status" value="1"/>
</dbReference>
<keyword evidence="4" id="KW-0378">Hydrolase</keyword>
<feature type="transmembrane region" description="Helical" evidence="1">
    <location>
        <begin position="509"/>
        <end position="528"/>
    </location>
</feature>
<feature type="transmembrane region" description="Helical" evidence="1">
    <location>
        <begin position="578"/>
        <end position="599"/>
    </location>
</feature>
<keyword evidence="1" id="KW-0812">Transmembrane</keyword>
<feature type="domain" description="Beta-lactamase-related" evidence="3">
    <location>
        <begin position="37"/>
        <end position="350"/>
    </location>
</feature>
<evidence type="ECO:0000313" key="5">
    <source>
        <dbReference type="Proteomes" id="UP001158045"/>
    </source>
</evidence>
<keyword evidence="1" id="KW-1133">Transmembrane helix</keyword>
<name>A0ABT6NDL4_9FIRM</name>
<comment type="caution">
    <text evidence="4">The sequence shown here is derived from an EMBL/GenBank/DDBJ whole genome shotgun (WGS) entry which is preliminary data.</text>
</comment>
<dbReference type="Pfam" id="PF00144">
    <property type="entry name" value="Beta-lactamase"/>
    <property type="match status" value="1"/>
</dbReference>
<feature type="chain" id="PRO_5046115541" evidence="2">
    <location>
        <begin position="23"/>
        <end position="603"/>
    </location>
</feature>
<evidence type="ECO:0000256" key="2">
    <source>
        <dbReference type="SAM" id="SignalP"/>
    </source>
</evidence>
<organism evidence="4 5">
    <name type="scientific">Fusibacter bizertensis</name>
    <dbReference type="NCBI Taxonomy" id="1488331"/>
    <lineage>
        <taxon>Bacteria</taxon>
        <taxon>Bacillati</taxon>
        <taxon>Bacillota</taxon>
        <taxon>Clostridia</taxon>
        <taxon>Eubacteriales</taxon>
        <taxon>Eubacteriales Family XII. Incertae Sedis</taxon>
        <taxon>Fusibacter</taxon>
    </lineage>
</organism>
<dbReference type="PANTHER" id="PTHR46825:SF15">
    <property type="entry name" value="BETA-LACTAMASE-RELATED DOMAIN-CONTAINING PROTEIN"/>
    <property type="match status" value="1"/>
</dbReference>
<dbReference type="EMBL" id="JARYZI010000006">
    <property type="protein sequence ID" value="MDH8678497.1"/>
    <property type="molecule type" value="Genomic_DNA"/>
</dbReference>
<evidence type="ECO:0000313" key="4">
    <source>
        <dbReference type="EMBL" id="MDH8678497.1"/>
    </source>
</evidence>
<protein>
    <submittedName>
        <fullName evidence="4">Serine hydrolase domain-containing protein</fullName>
        <ecNumber evidence="4">3.1.1.103</ecNumber>
    </submittedName>
</protein>
<feature type="transmembrane region" description="Helical" evidence="1">
    <location>
        <begin position="470"/>
        <end position="493"/>
    </location>
</feature>
<accession>A0ABT6NDL4</accession>
<sequence length="603" mass="68190">MKKWIKIVLLLLAFIVSIPSFAEVDVDELAHRINVEMVNHNVPGAMVTIVKDGKLYYKNAFGEANIYSKIPMNTEMTIVQTGSISKVLTTYALLTLLEEKGIDVNASIMPYLPDYLKSNKYISTLTFKNLLTHTTGLAMLKADSATLEDPIKSISLNFGEQAESFFDKYKLKPIIEKDNYTIFSNVGYILSGVLLESISGERYEYYMAKNVLETLKMNFSSDILLNKTIEGTTLMQGYSVYGGKRTPTSPFKTKFLASDDFLTTTDDMTQLMKFLTSKNLPKDIYDAMFTRQVANNALVSGRSFGFTVVHYGDYDAYIHDGGIPGSNSRLLFIPELKLGLFITYNSNDLQARESITNAVLSNIIEDLDQKDTFQPFIIDDLSKFEGAYSPINASDETLEKLTRIIHQIRISNNTGGLKISGDNYVPISDTVFYSEATDNYAEFKTDPNGQLEYLIIGNTIYVRTPFFQSVILEAALLVLMGICNLIALLLLLFRWNNMKVNRIHDTPRMVLLLHSLSITGVLVFIFIISTSYDIWDIIYGINTAVKGTRLFGILTLLLSVPTLLMINRAKQDYRWSNFMISVYQLQLILGVFLVIWMFIYHLI</sequence>
<reference evidence="4 5" key="1">
    <citation type="submission" date="2023-04" db="EMBL/GenBank/DDBJ databases">
        <title>Fusibacter bizertensis strain WBS, isolated from littoral bottom sediments of the Arctic seas - biochemical and genomic analysis.</title>
        <authorList>
            <person name="Brioukhanov A.L."/>
        </authorList>
    </citation>
    <scope>NUCLEOTIDE SEQUENCE [LARGE SCALE GENOMIC DNA]</scope>
    <source>
        <strain evidence="4 5">WBS</strain>
    </source>
</reference>
<dbReference type="RefSeq" id="WP_281094346.1">
    <property type="nucleotide sequence ID" value="NZ_JARYZI010000006.1"/>
</dbReference>
<dbReference type="GO" id="GO:0016787">
    <property type="term" value="F:hydrolase activity"/>
    <property type="evidence" value="ECO:0007669"/>
    <property type="project" value="UniProtKB-KW"/>
</dbReference>
<dbReference type="Gene3D" id="3.40.710.10">
    <property type="entry name" value="DD-peptidase/beta-lactamase superfamily"/>
    <property type="match status" value="1"/>
</dbReference>
<dbReference type="Proteomes" id="UP001158045">
    <property type="component" value="Unassembled WGS sequence"/>
</dbReference>
<dbReference type="InterPro" id="IPR012338">
    <property type="entry name" value="Beta-lactam/transpept-like"/>
</dbReference>
<dbReference type="InterPro" id="IPR001466">
    <property type="entry name" value="Beta-lactam-related"/>
</dbReference>